<evidence type="ECO:0000313" key="4">
    <source>
        <dbReference type="Proteomes" id="UP000483078"/>
    </source>
</evidence>
<dbReference type="Proteomes" id="UP000483078">
    <property type="component" value="Unassembled WGS sequence"/>
</dbReference>
<name>A0A7C9L965_9RHOB</name>
<dbReference type="InterPro" id="IPR042095">
    <property type="entry name" value="SUMF_sf"/>
</dbReference>
<dbReference type="InterPro" id="IPR016187">
    <property type="entry name" value="CTDL_fold"/>
</dbReference>
<evidence type="ECO:0000256" key="1">
    <source>
        <dbReference type="SAM" id="SignalP"/>
    </source>
</evidence>
<dbReference type="SUPFAM" id="SSF56436">
    <property type="entry name" value="C-type lectin-like"/>
    <property type="match status" value="1"/>
</dbReference>
<dbReference type="AlphaFoldDB" id="A0A7C9L965"/>
<organism evidence="3 4">
    <name type="scientific">Sediminimonas qiaohouensis</name>
    <dbReference type="NCBI Taxonomy" id="552061"/>
    <lineage>
        <taxon>Bacteria</taxon>
        <taxon>Pseudomonadati</taxon>
        <taxon>Pseudomonadota</taxon>
        <taxon>Alphaproteobacteria</taxon>
        <taxon>Rhodobacterales</taxon>
        <taxon>Roseobacteraceae</taxon>
        <taxon>Sediminimonas</taxon>
    </lineage>
</organism>
<gene>
    <name evidence="3" type="ORF">FH759_15005</name>
</gene>
<proteinExistence type="predicted"/>
<feature type="domain" description="Sulfatase-modifying factor enzyme-like" evidence="2">
    <location>
        <begin position="134"/>
        <end position="321"/>
    </location>
</feature>
<dbReference type="InterPro" id="IPR005532">
    <property type="entry name" value="SUMF_dom"/>
</dbReference>
<dbReference type="EMBL" id="VENJ01000031">
    <property type="protein sequence ID" value="MTJ05975.1"/>
    <property type="molecule type" value="Genomic_DNA"/>
</dbReference>
<comment type="caution">
    <text evidence="3">The sequence shown here is derived from an EMBL/GenBank/DDBJ whole genome shotgun (WGS) entry which is preliminary data.</text>
</comment>
<dbReference type="Pfam" id="PF03781">
    <property type="entry name" value="FGE-sulfatase"/>
    <property type="match status" value="1"/>
</dbReference>
<evidence type="ECO:0000259" key="2">
    <source>
        <dbReference type="Pfam" id="PF03781"/>
    </source>
</evidence>
<feature type="signal peptide" evidence="1">
    <location>
        <begin position="1"/>
        <end position="22"/>
    </location>
</feature>
<protein>
    <recommendedName>
        <fullName evidence="2">Sulfatase-modifying factor enzyme-like domain-containing protein</fullName>
    </recommendedName>
</protein>
<reference evidence="3 4" key="1">
    <citation type="submission" date="2019-06" db="EMBL/GenBank/DDBJ databases">
        <title>Enrichment of Autotrophic Halophilic Microorganisms from Red Sea Brine Pool Using Microbial Electrosynthesis System.</title>
        <authorList>
            <person name="Alqahtani M.F."/>
            <person name="Bajracharya S."/>
            <person name="Katuri K.P."/>
            <person name="Ali M."/>
            <person name="Saikaly P.E."/>
        </authorList>
    </citation>
    <scope>NUCLEOTIDE SEQUENCE [LARGE SCALE GENOMIC DNA]</scope>
    <source>
        <strain evidence="3">MES6</strain>
    </source>
</reference>
<feature type="chain" id="PRO_5028946142" description="Sulfatase-modifying factor enzyme-like domain-containing protein" evidence="1">
    <location>
        <begin position="23"/>
        <end position="326"/>
    </location>
</feature>
<sequence length="326" mass="36399">MKRIATGALALWVMAVAGPSVAQTLQENNERMFRQMQSERGLSDATMKRVRQIFAGSSYIGQGNPAVTRHPMTPQEARARLPAPPERLYRNARFERICGAKYMAPLYDPKTEAPGDAEVCVDMFEYPNIPMVYPVTWVKASEAAELCAAEGKRMGDAHEWEGASAGRLLEPDYFFNMGHGGARAAHNRKYAPTRRYSIGQQWQRGVCATGSFKSGSCNGGSFRGCGSNTYPAGSFPECKSPLGVYDLDGNAAEHMNLPMSPDQMASRGSRKLGVTEMKGSWFIWDQVRAHKHWSRWRAPYWHGSRVMSSGSHRNYHLGFRCFKDVK</sequence>
<accession>A0A7C9L965</accession>
<keyword evidence="1" id="KW-0732">Signal</keyword>
<dbReference type="Gene3D" id="3.90.1580.10">
    <property type="entry name" value="paralog of FGE (formylglycine-generating enzyme)"/>
    <property type="match status" value="1"/>
</dbReference>
<dbReference type="RefSeq" id="WP_273251181.1">
    <property type="nucleotide sequence ID" value="NZ_VENJ01000031.1"/>
</dbReference>
<evidence type="ECO:0000313" key="3">
    <source>
        <dbReference type="EMBL" id="MTJ05975.1"/>
    </source>
</evidence>